<keyword evidence="2" id="KW-1185">Reference proteome</keyword>
<organism evidence="1 2">
    <name type="scientific">Hymenobacter terrestris</name>
    <dbReference type="NCBI Taxonomy" id="2748310"/>
    <lineage>
        <taxon>Bacteria</taxon>
        <taxon>Pseudomonadati</taxon>
        <taxon>Bacteroidota</taxon>
        <taxon>Cytophagia</taxon>
        <taxon>Cytophagales</taxon>
        <taxon>Hymenobacteraceae</taxon>
        <taxon>Hymenobacter</taxon>
    </lineage>
</organism>
<dbReference type="Pfam" id="PF07505">
    <property type="entry name" value="DUF5131"/>
    <property type="match status" value="1"/>
</dbReference>
<protein>
    <submittedName>
        <fullName evidence="1">Phage Gp37/Gp68 family protein</fullName>
    </submittedName>
</protein>
<dbReference type="RefSeq" id="WP_176901059.1">
    <property type="nucleotide sequence ID" value="NZ_JABKAV010000068.1"/>
</dbReference>
<proteinExistence type="predicted"/>
<gene>
    <name evidence="1" type="ORF">HW556_15675</name>
</gene>
<name>A0ABX2Q7R7_9BACT</name>
<evidence type="ECO:0000313" key="2">
    <source>
        <dbReference type="Proteomes" id="UP000626554"/>
    </source>
</evidence>
<dbReference type="InterPro" id="IPR011101">
    <property type="entry name" value="DUF5131"/>
</dbReference>
<evidence type="ECO:0000313" key="1">
    <source>
        <dbReference type="EMBL" id="NVO86325.1"/>
    </source>
</evidence>
<accession>A0ABX2Q7R7</accession>
<dbReference type="Proteomes" id="UP000626554">
    <property type="component" value="Unassembled WGS sequence"/>
</dbReference>
<sequence length="267" mass="29920">MPTIKLETTENGIIEWKTTSWNPMTGCDRISAGCDNCYALLFARRLKELGQPKYQNDGDPRTSGPGFDLTLHPDALAQPRSWRKPRHIFVGSMSDLFHTRVPLDYIQQVVDVMRATPQHTYQVLTKRARRLANLSEFIAWPDNVWVGTSIEDASLLHRADDLRRVDAAVRFLSLEPLLGPLPDLDLAGIDWVTLAGEAGPGARPLEAAWVRQLRDRAQERGVPFFFLQWGGPTPKGGGRLLDGQTWDQMPLRRVRPTPVPALATLPA</sequence>
<comment type="caution">
    <text evidence="1">The sequence shown here is derived from an EMBL/GenBank/DDBJ whole genome shotgun (WGS) entry which is preliminary data.</text>
</comment>
<reference evidence="1 2" key="1">
    <citation type="submission" date="2020-05" db="EMBL/GenBank/DDBJ databases">
        <title>Hymenobacter terrestris sp. nov. and Hymenobacter lapidiphilus sp. nov., isolated from regoliths in Antarctica.</title>
        <authorList>
            <person name="Sedlacek I."/>
            <person name="Pantucek R."/>
            <person name="Zeman M."/>
            <person name="Holochova P."/>
            <person name="Kralova S."/>
            <person name="Stankova E."/>
            <person name="Sedo O."/>
            <person name="Micenkova L."/>
            <person name="Svec P."/>
            <person name="Gupta V."/>
            <person name="Sood U."/>
            <person name="Korpole U.S."/>
            <person name="Lal R."/>
        </authorList>
    </citation>
    <scope>NUCLEOTIDE SEQUENCE [LARGE SCALE GENOMIC DNA]</scope>
    <source>
        <strain evidence="1 2">P5252</strain>
    </source>
</reference>
<dbReference type="EMBL" id="JABKAV010000068">
    <property type="protein sequence ID" value="NVO86325.1"/>
    <property type="molecule type" value="Genomic_DNA"/>
</dbReference>